<dbReference type="Pfam" id="PF08240">
    <property type="entry name" value="ADH_N"/>
    <property type="match status" value="1"/>
</dbReference>
<feature type="domain" description="Enoyl reductase (ER)" evidence="1">
    <location>
        <begin position="15"/>
        <end position="341"/>
    </location>
</feature>
<evidence type="ECO:0000259" key="1">
    <source>
        <dbReference type="SMART" id="SM00829"/>
    </source>
</evidence>
<dbReference type="OrthoDB" id="3233595at2759"/>
<dbReference type="Pfam" id="PF00107">
    <property type="entry name" value="ADH_zinc_N"/>
    <property type="match status" value="1"/>
</dbReference>
<dbReference type="InterPro" id="IPR011032">
    <property type="entry name" value="GroES-like_sf"/>
</dbReference>
<sequence length="347" mass="36484">MPTQQKALLLQKKQGDWEVGTVEVPKPGPDQLLVKVEATALNPVDWAIQVHGLFIENFPAVVGFDAAGVVEEVGEDVTGFTPGDKVLFEGSLGNTQATFQQYSLSNADVTAKIPGNITVDQAATIPLCLATAALALFDAGSAGLFPPWEEKGRGKYAGKPIVVFGGATSVGQFAIQLVKLAGFSPIIATASLKNTSLLEAIGVTHVLDRNLSSDVLLAEIMKITAETPVEVVFDAFSRPTPPSALDILAPGGTLVLVQPDPGDLGKEAAAQGKKAVGVYGDVNVPDRRKTRQSLYAKLTALLESGEIKPTRVELLPRGLTGIPGGLKRLENGEASGFKFVVRPQETP</sequence>
<dbReference type="InterPro" id="IPR013149">
    <property type="entry name" value="ADH-like_C"/>
</dbReference>
<dbReference type="PANTHER" id="PTHR45348">
    <property type="entry name" value="HYPOTHETICAL OXIDOREDUCTASE (EUROFUNG)"/>
    <property type="match status" value="1"/>
</dbReference>
<dbReference type="SUPFAM" id="SSF50129">
    <property type="entry name" value="GroES-like"/>
    <property type="match status" value="1"/>
</dbReference>
<name>A0A8E2DJT5_9APHY</name>
<dbReference type="InterPro" id="IPR036291">
    <property type="entry name" value="NAD(P)-bd_dom_sf"/>
</dbReference>
<organism evidence="2 3">
    <name type="scientific">Obba rivulosa</name>
    <dbReference type="NCBI Taxonomy" id="1052685"/>
    <lineage>
        <taxon>Eukaryota</taxon>
        <taxon>Fungi</taxon>
        <taxon>Dikarya</taxon>
        <taxon>Basidiomycota</taxon>
        <taxon>Agaricomycotina</taxon>
        <taxon>Agaricomycetes</taxon>
        <taxon>Polyporales</taxon>
        <taxon>Gelatoporiaceae</taxon>
        <taxon>Obba</taxon>
    </lineage>
</organism>
<dbReference type="SMART" id="SM00829">
    <property type="entry name" value="PKS_ER"/>
    <property type="match status" value="1"/>
</dbReference>
<dbReference type="InterPro" id="IPR013154">
    <property type="entry name" value="ADH-like_N"/>
</dbReference>
<dbReference type="AlphaFoldDB" id="A0A8E2DJT5"/>
<dbReference type="Gene3D" id="3.90.180.10">
    <property type="entry name" value="Medium-chain alcohol dehydrogenases, catalytic domain"/>
    <property type="match status" value="1"/>
</dbReference>
<gene>
    <name evidence="2" type="ORF">OBBRIDRAFT_835635</name>
</gene>
<dbReference type="Proteomes" id="UP000250043">
    <property type="component" value="Unassembled WGS sequence"/>
</dbReference>
<evidence type="ECO:0000313" key="2">
    <source>
        <dbReference type="EMBL" id="OCH89712.1"/>
    </source>
</evidence>
<reference evidence="2 3" key="1">
    <citation type="submission" date="2016-07" db="EMBL/GenBank/DDBJ databases">
        <title>Draft genome of the white-rot fungus Obba rivulosa 3A-2.</title>
        <authorList>
            <consortium name="DOE Joint Genome Institute"/>
            <person name="Miettinen O."/>
            <person name="Riley R."/>
            <person name="Acob R."/>
            <person name="Barry K."/>
            <person name="Cullen D."/>
            <person name="De Vries R."/>
            <person name="Hainaut M."/>
            <person name="Hatakka A."/>
            <person name="Henrissat B."/>
            <person name="Hilden K."/>
            <person name="Kuo R."/>
            <person name="Labutti K."/>
            <person name="Lipzen A."/>
            <person name="Makela M.R."/>
            <person name="Sandor L."/>
            <person name="Spatafora J.W."/>
            <person name="Grigoriev I.V."/>
            <person name="Hibbett D.S."/>
        </authorList>
    </citation>
    <scope>NUCLEOTIDE SEQUENCE [LARGE SCALE GENOMIC DNA]</scope>
    <source>
        <strain evidence="2 3">3A-2</strain>
    </source>
</reference>
<dbReference type="PANTHER" id="PTHR45348:SF2">
    <property type="entry name" value="ZINC-TYPE ALCOHOL DEHYDROGENASE-LIKE PROTEIN C2E1P3.01"/>
    <property type="match status" value="1"/>
</dbReference>
<dbReference type="Gene3D" id="3.40.50.720">
    <property type="entry name" value="NAD(P)-binding Rossmann-like Domain"/>
    <property type="match status" value="1"/>
</dbReference>
<keyword evidence="3" id="KW-1185">Reference proteome</keyword>
<dbReference type="InterPro" id="IPR020843">
    <property type="entry name" value="ER"/>
</dbReference>
<dbReference type="EMBL" id="KV722421">
    <property type="protein sequence ID" value="OCH89712.1"/>
    <property type="molecule type" value="Genomic_DNA"/>
</dbReference>
<evidence type="ECO:0000313" key="3">
    <source>
        <dbReference type="Proteomes" id="UP000250043"/>
    </source>
</evidence>
<proteinExistence type="predicted"/>
<protein>
    <submittedName>
        <fullName evidence="2">GroES-like protein</fullName>
    </submittedName>
</protein>
<dbReference type="GO" id="GO:0016651">
    <property type="term" value="F:oxidoreductase activity, acting on NAD(P)H"/>
    <property type="evidence" value="ECO:0007669"/>
    <property type="project" value="InterPro"/>
</dbReference>
<dbReference type="CDD" id="cd08249">
    <property type="entry name" value="enoyl_reductase_like"/>
    <property type="match status" value="1"/>
</dbReference>
<dbReference type="InterPro" id="IPR047122">
    <property type="entry name" value="Trans-enoyl_RdTase-like"/>
</dbReference>
<dbReference type="SUPFAM" id="SSF51735">
    <property type="entry name" value="NAD(P)-binding Rossmann-fold domains"/>
    <property type="match status" value="1"/>
</dbReference>
<accession>A0A8E2DJT5</accession>